<proteinExistence type="predicted"/>
<dbReference type="EMBL" id="JAAGAX010000011">
    <property type="protein sequence ID" value="KAF2299043.1"/>
    <property type="molecule type" value="Genomic_DNA"/>
</dbReference>
<dbReference type="GO" id="GO:0007030">
    <property type="term" value="P:Golgi organization"/>
    <property type="evidence" value="ECO:0007669"/>
    <property type="project" value="TreeGrafter"/>
</dbReference>
<dbReference type="GO" id="GO:0070971">
    <property type="term" value="C:endoplasmic reticulum exit site"/>
    <property type="evidence" value="ECO:0007669"/>
    <property type="project" value="TreeGrafter"/>
</dbReference>
<dbReference type="Proteomes" id="UP000467840">
    <property type="component" value="Chromosome 1"/>
</dbReference>
<reference evidence="2 3" key="1">
    <citation type="journal article" date="2020" name="Mol. Plant">
        <title>The Chromosome-Based Rubber Tree Genome Provides New Insights into Spurge Genome Evolution and Rubber Biosynthesis.</title>
        <authorList>
            <person name="Liu J."/>
            <person name="Shi C."/>
            <person name="Shi C.C."/>
            <person name="Li W."/>
            <person name="Zhang Q.J."/>
            <person name="Zhang Y."/>
            <person name="Li K."/>
            <person name="Lu H.F."/>
            <person name="Shi C."/>
            <person name="Zhu S.T."/>
            <person name="Xiao Z.Y."/>
            <person name="Nan H."/>
            <person name="Yue Y."/>
            <person name="Zhu X.G."/>
            <person name="Wu Y."/>
            <person name="Hong X.N."/>
            <person name="Fan G.Y."/>
            <person name="Tong Y."/>
            <person name="Zhang D."/>
            <person name="Mao C.L."/>
            <person name="Liu Y.L."/>
            <person name="Hao S.J."/>
            <person name="Liu W.Q."/>
            <person name="Lv M.Q."/>
            <person name="Zhang H.B."/>
            <person name="Liu Y."/>
            <person name="Hu-Tang G.R."/>
            <person name="Wang J.P."/>
            <person name="Wang J.H."/>
            <person name="Sun Y.H."/>
            <person name="Ni S.B."/>
            <person name="Chen W.B."/>
            <person name="Zhang X.C."/>
            <person name="Jiao Y.N."/>
            <person name="Eichler E.E."/>
            <person name="Li G.H."/>
            <person name="Liu X."/>
            <person name="Gao L.Z."/>
        </authorList>
    </citation>
    <scope>NUCLEOTIDE SEQUENCE [LARGE SCALE GENOMIC DNA]</scope>
    <source>
        <strain evidence="3">cv. GT1</strain>
        <tissue evidence="2">Leaf</tissue>
    </source>
</reference>
<organism evidence="2 3">
    <name type="scientific">Hevea brasiliensis</name>
    <name type="common">Para rubber tree</name>
    <name type="synonym">Siphonia brasiliensis</name>
    <dbReference type="NCBI Taxonomy" id="3981"/>
    <lineage>
        <taxon>Eukaryota</taxon>
        <taxon>Viridiplantae</taxon>
        <taxon>Streptophyta</taxon>
        <taxon>Embryophyta</taxon>
        <taxon>Tracheophyta</taxon>
        <taxon>Spermatophyta</taxon>
        <taxon>Magnoliopsida</taxon>
        <taxon>eudicotyledons</taxon>
        <taxon>Gunneridae</taxon>
        <taxon>Pentapetalae</taxon>
        <taxon>rosids</taxon>
        <taxon>fabids</taxon>
        <taxon>Malpighiales</taxon>
        <taxon>Euphorbiaceae</taxon>
        <taxon>Crotonoideae</taxon>
        <taxon>Micrandreae</taxon>
        <taxon>Hevea</taxon>
    </lineage>
</organism>
<dbReference type="GO" id="GO:0012507">
    <property type="term" value="C:ER to Golgi transport vesicle membrane"/>
    <property type="evidence" value="ECO:0007669"/>
    <property type="project" value="TreeGrafter"/>
</dbReference>
<comment type="caution">
    <text evidence="2">The sequence shown here is derived from an EMBL/GenBank/DDBJ whole genome shotgun (WGS) entry which is preliminary data.</text>
</comment>
<feature type="region of interest" description="Disordered" evidence="1">
    <location>
        <begin position="125"/>
        <end position="164"/>
    </location>
</feature>
<dbReference type="GO" id="GO:0070973">
    <property type="term" value="P:protein localization to endoplasmic reticulum exit site"/>
    <property type="evidence" value="ECO:0007669"/>
    <property type="project" value="TreeGrafter"/>
</dbReference>
<accession>A0A6A6LG25</accession>
<dbReference type="AlphaFoldDB" id="A0A6A6LG25"/>
<evidence type="ECO:0000256" key="1">
    <source>
        <dbReference type="SAM" id="MobiDB-lite"/>
    </source>
</evidence>
<evidence type="ECO:0000313" key="3">
    <source>
        <dbReference type="Proteomes" id="UP000467840"/>
    </source>
</evidence>
<dbReference type="PANTHER" id="PTHR13402:SF6">
    <property type="entry name" value="SECRETORY 16, ISOFORM I"/>
    <property type="match status" value="1"/>
</dbReference>
<gene>
    <name evidence="2" type="ORF">GH714_030174</name>
</gene>
<name>A0A6A6LG25_HEVBR</name>
<sequence>MSCDGDQTDEDFFDKLVDDDFGPTNSDSVPKFTEGSDSDEAKAFAKLSIEDASGEGGAVVKGENDSVHASARLSGLHVEERVKEVGWSSFYADSVPNRNHEFGSYSDFFNDLGDTSQDFPGKVNEAANLENSDGDRLHNSAGYGEYQDGAQSYGGSAEEGVNGQDLNSSQYWENMYPGWKFDANTGQWYQVDSFDATAVQESSNVSAANGWASDGNRAELFAADFTICGGNHG</sequence>
<protein>
    <submittedName>
        <fullName evidence="2">Uncharacterized protein</fullName>
    </submittedName>
</protein>
<keyword evidence="3" id="KW-1185">Reference proteome</keyword>
<evidence type="ECO:0000313" key="2">
    <source>
        <dbReference type="EMBL" id="KAF2299043.1"/>
    </source>
</evidence>
<feature type="compositionally biased region" description="Acidic residues" evidence="1">
    <location>
        <begin position="1"/>
        <end position="12"/>
    </location>
</feature>
<feature type="region of interest" description="Disordered" evidence="1">
    <location>
        <begin position="1"/>
        <end position="37"/>
    </location>
</feature>
<dbReference type="PANTHER" id="PTHR13402">
    <property type="entry name" value="RGPR-RELATED"/>
    <property type="match status" value="1"/>
</dbReference>